<reference evidence="1 2" key="1">
    <citation type="submission" date="2016-11" db="EMBL/GenBank/DDBJ databases">
        <authorList>
            <person name="Jaros S."/>
            <person name="Januszkiewicz K."/>
            <person name="Wedrychowicz H."/>
        </authorList>
    </citation>
    <scope>NUCLEOTIDE SEQUENCE [LARGE SCALE GENOMIC DNA]</scope>
    <source>
        <strain evidence="1 2">CGMCC 1.7049</strain>
    </source>
</reference>
<organism evidence="1 2">
    <name type="scientific">Hydrocarboniphaga daqingensis</name>
    <dbReference type="NCBI Taxonomy" id="490188"/>
    <lineage>
        <taxon>Bacteria</taxon>
        <taxon>Pseudomonadati</taxon>
        <taxon>Pseudomonadota</taxon>
        <taxon>Gammaproteobacteria</taxon>
        <taxon>Nevskiales</taxon>
        <taxon>Nevskiaceae</taxon>
        <taxon>Hydrocarboniphaga</taxon>
    </lineage>
</organism>
<proteinExistence type="predicted"/>
<dbReference type="OrthoDB" id="7068480at2"/>
<keyword evidence="2" id="KW-1185">Reference proteome</keyword>
<dbReference type="STRING" id="490188.SAMN04488068_0549"/>
<dbReference type="Proteomes" id="UP000199758">
    <property type="component" value="Unassembled WGS sequence"/>
</dbReference>
<gene>
    <name evidence="1" type="ORF">SAMN04488068_0549</name>
</gene>
<accession>A0A1M5KGF5</accession>
<protein>
    <submittedName>
        <fullName evidence="1">Uncharacterized protein</fullName>
    </submittedName>
</protein>
<sequence>MGLVEAIRLAAEQGCEIEPAGPGRIIIRAIAYDADPYELEERRLLAMSRDEFLQDWLPPRFAD</sequence>
<dbReference type="AlphaFoldDB" id="A0A1M5KGF5"/>
<evidence type="ECO:0000313" key="1">
    <source>
        <dbReference type="EMBL" id="SHG51838.1"/>
    </source>
</evidence>
<dbReference type="EMBL" id="FQWZ01000001">
    <property type="protein sequence ID" value="SHG51838.1"/>
    <property type="molecule type" value="Genomic_DNA"/>
</dbReference>
<evidence type="ECO:0000313" key="2">
    <source>
        <dbReference type="Proteomes" id="UP000199758"/>
    </source>
</evidence>
<name>A0A1M5KGF5_9GAMM</name>
<dbReference type="RefSeq" id="WP_072893557.1">
    <property type="nucleotide sequence ID" value="NZ_FQWZ01000001.1"/>
</dbReference>